<sequence>MVEYEVWADLLKAKPYAKKWMRTPIKHYDKLYFIYGQDRAVGNIARSAKERNKSIKKINETINLNDDDFQELEGESNDWQATPCSTSFGTGNSPDFGNQTNPMELIGIREVLT</sequence>
<organism evidence="1 2">
    <name type="scientific">Stylosanthes scabra</name>
    <dbReference type="NCBI Taxonomy" id="79078"/>
    <lineage>
        <taxon>Eukaryota</taxon>
        <taxon>Viridiplantae</taxon>
        <taxon>Streptophyta</taxon>
        <taxon>Embryophyta</taxon>
        <taxon>Tracheophyta</taxon>
        <taxon>Spermatophyta</taxon>
        <taxon>Magnoliopsida</taxon>
        <taxon>eudicotyledons</taxon>
        <taxon>Gunneridae</taxon>
        <taxon>Pentapetalae</taxon>
        <taxon>rosids</taxon>
        <taxon>fabids</taxon>
        <taxon>Fabales</taxon>
        <taxon>Fabaceae</taxon>
        <taxon>Papilionoideae</taxon>
        <taxon>50 kb inversion clade</taxon>
        <taxon>dalbergioids sensu lato</taxon>
        <taxon>Dalbergieae</taxon>
        <taxon>Pterocarpus clade</taxon>
        <taxon>Stylosanthes</taxon>
    </lineage>
</organism>
<evidence type="ECO:0000313" key="2">
    <source>
        <dbReference type="Proteomes" id="UP001341840"/>
    </source>
</evidence>
<reference evidence="1 2" key="1">
    <citation type="journal article" date="2023" name="Plants (Basel)">
        <title>Bridging the Gap: Combining Genomics and Transcriptomics Approaches to Understand Stylosanthes scabra, an Orphan Legume from the Brazilian Caatinga.</title>
        <authorList>
            <person name="Ferreira-Neto J.R.C."/>
            <person name="da Silva M.D."/>
            <person name="Binneck E."/>
            <person name="de Melo N.F."/>
            <person name="da Silva R.H."/>
            <person name="de Melo A.L.T.M."/>
            <person name="Pandolfi V."/>
            <person name="Bustamante F.O."/>
            <person name="Brasileiro-Vidal A.C."/>
            <person name="Benko-Iseppon A.M."/>
        </authorList>
    </citation>
    <scope>NUCLEOTIDE SEQUENCE [LARGE SCALE GENOMIC DNA]</scope>
    <source>
        <tissue evidence="1">Leaves</tissue>
    </source>
</reference>
<gene>
    <name evidence="1" type="ORF">PIB30_033270</name>
</gene>
<dbReference type="Proteomes" id="UP001341840">
    <property type="component" value="Unassembled WGS sequence"/>
</dbReference>
<protein>
    <submittedName>
        <fullName evidence="1">Uncharacterized protein</fullName>
    </submittedName>
</protein>
<name>A0ABU6ZBF2_9FABA</name>
<accession>A0ABU6ZBF2</accession>
<evidence type="ECO:0000313" key="1">
    <source>
        <dbReference type="EMBL" id="MED6219161.1"/>
    </source>
</evidence>
<comment type="caution">
    <text evidence="1">The sequence shown here is derived from an EMBL/GenBank/DDBJ whole genome shotgun (WGS) entry which is preliminary data.</text>
</comment>
<proteinExistence type="predicted"/>
<keyword evidence="2" id="KW-1185">Reference proteome</keyword>
<dbReference type="EMBL" id="JASCZI010272010">
    <property type="protein sequence ID" value="MED6219161.1"/>
    <property type="molecule type" value="Genomic_DNA"/>
</dbReference>